<dbReference type="EMBL" id="JAMXLY010000023">
    <property type="protein sequence ID" value="MCO6025642.1"/>
    <property type="molecule type" value="Genomic_DNA"/>
</dbReference>
<gene>
    <name evidence="1" type="ORF">NG821_07285</name>
</gene>
<evidence type="ECO:0000313" key="1">
    <source>
        <dbReference type="EMBL" id="MCO6025642.1"/>
    </source>
</evidence>
<organism evidence="1 2">
    <name type="scientific">Segatella cerevisiae</name>
    <dbReference type="NCBI Taxonomy" id="2053716"/>
    <lineage>
        <taxon>Bacteria</taxon>
        <taxon>Pseudomonadati</taxon>
        <taxon>Bacteroidota</taxon>
        <taxon>Bacteroidia</taxon>
        <taxon>Bacteroidales</taxon>
        <taxon>Prevotellaceae</taxon>
        <taxon>Segatella</taxon>
    </lineage>
</organism>
<accession>A0ABT1BX41</accession>
<dbReference type="RefSeq" id="WP_252760999.1">
    <property type="nucleotide sequence ID" value="NZ_JAMXLY010000023.1"/>
</dbReference>
<keyword evidence="2" id="KW-1185">Reference proteome</keyword>
<reference evidence="1 2" key="1">
    <citation type="submission" date="2022-06" db="EMBL/GenBank/DDBJ databases">
        <title>A taxonomic note on the genus Prevotella: Description of four novel genera and emended description of the genera Hallella and Xylanibacter.</title>
        <authorList>
            <person name="Hitch T.C.A."/>
        </authorList>
    </citation>
    <scope>NUCLEOTIDE SEQUENCE [LARGE SCALE GENOMIC DNA]</scope>
    <source>
        <strain evidence="1 2">DSM 100619</strain>
    </source>
</reference>
<evidence type="ECO:0000313" key="2">
    <source>
        <dbReference type="Proteomes" id="UP001204015"/>
    </source>
</evidence>
<protein>
    <submittedName>
        <fullName evidence="1">Uncharacterized protein</fullName>
    </submittedName>
</protein>
<name>A0ABT1BX41_9BACT</name>
<comment type="caution">
    <text evidence="1">The sequence shown here is derived from an EMBL/GenBank/DDBJ whole genome shotgun (WGS) entry which is preliminary data.</text>
</comment>
<sequence>MRIDRVVLYIIFGLMPLPISAQKEHKSIRKYPYHQKVPELMHKNKQTVGAGREKDSVKILPGMKSKGFSTPHRDSIAPSKEIWTNRDRENASAQGLAEQQNARFKTHGENYFQGGRFATFGNLGFYGSLSKEEYRNLLTTNSLRMGTSYTMGNLSLQAEGVVNRYMTFGVLNQYGVAGQMGYAFSPNMSLTLFGEYYNKTPYFSMAAYPYVYGSQYGGYFTFNSGRVGMKLGAERYYDPFALGWETKPIVTPAFHVSKNFTIELPAGDLVKQAAEKYIWKRK</sequence>
<proteinExistence type="predicted"/>
<dbReference type="Proteomes" id="UP001204015">
    <property type="component" value="Unassembled WGS sequence"/>
</dbReference>